<evidence type="ECO:0000259" key="1">
    <source>
        <dbReference type="Pfam" id="PF12770"/>
    </source>
</evidence>
<gene>
    <name evidence="2" type="ORF">GCM10022255_108580</name>
</gene>
<evidence type="ECO:0000313" key="3">
    <source>
        <dbReference type="Proteomes" id="UP001500620"/>
    </source>
</evidence>
<organism evidence="2 3">
    <name type="scientific">Dactylosporangium darangshiense</name>
    <dbReference type="NCBI Taxonomy" id="579108"/>
    <lineage>
        <taxon>Bacteria</taxon>
        <taxon>Bacillati</taxon>
        <taxon>Actinomycetota</taxon>
        <taxon>Actinomycetes</taxon>
        <taxon>Micromonosporales</taxon>
        <taxon>Micromonosporaceae</taxon>
        <taxon>Dactylosporangium</taxon>
    </lineage>
</organism>
<feature type="domain" description="CHAT" evidence="1">
    <location>
        <begin position="477"/>
        <end position="729"/>
    </location>
</feature>
<proteinExistence type="predicted"/>
<dbReference type="RefSeq" id="WP_345142938.1">
    <property type="nucleotide sequence ID" value="NZ_BAABAT010000070.1"/>
</dbReference>
<keyword evidence="3" id="KW-1185">Reference proteome</keyword>
<evidence type="ECO:0000313" key="2">
    <source>
        <dbReference type="EMBL" id="GAA4263497.1"/>
    </source>
</evidence>
<dbReference type="InterPro" id="IPR024983">
    <property type="entry name" value="CHAT_dom"/>
</dbReference>
<sequence>MLKTTQRAIHRDDLLTLAAAADRAVGIVHQRENLPRATPASATLFDMALERQLGVAERDHRWALRAQAWDHAAVLVRFCAMIGAAINSEYAPEEMHAKALREVADHDEEALDKGLTLGVFIRYHAARDLRLIGRLDEALALVDRPVTELYGTGAEPHVAHYLYEVGAARIARGEALEAARALEGWDEYWRTGRAAGFSTRGRFELVKALARWAAGATDDTVEWHLRAAVGYLCTGEPGDETERMREVSALLTTAEFLASAEDSVLLGRRALRRADEVRARWRVLARSRAPLAVVFQRLYGDLALLAAGLDGQEAAELGLRAALSAKQTGFAARIRDGHTLDGDARIDALIARIVDVEAQPADGIARGEGSRAKSLEELRFELAETVSPMLADTVFPPPTDLSGLIRAIGPRHALDFVELPDTLNNRPSLFRTLIEPGGRMWFERFEAGPEPAGWSRGAAARELRLEEGAPARPDHSALAAAVLPARLTGELLDDPAIPIRLLVCAHGWLSRVPWAALPIDAEGTRLVQRAVITQCPVLSGLSGERAPRVRGRALIRLVGRDETGVDVEREREAWGFGPGTDGVPPHACDLEPGAAPRPCAGRLGDALADRGAWQFLHVAAHGGGRGLDQFLDIPSEPLSAARALGLRWPASVLMASCHVGLVLNDTGAEPLNLVMALLIGGARCVVAGIDAIDDAGTGRLAADLVRAVRDGGRPLDVALRNAQLAALERGDPEAGWALLSAHTR</sequence>
<reference evidence="3" key="1">
    <citation type="journal article" date="2019" name="Int. J. Syst. Evol. Microbiol.">
        <title>The Global Catalogue of Microorganisms (GCM) 10K type strain sequencing project: providing services to taxonomists for standard genome sequencing and annotation.</title>
        <authorList>
            <consortium name="The Broad Institute Genomics Platform"/>
            <consortium name="The Broad Institute Genome Sequencing Center for Infectious Disease"/>
            <person name="Wu L."/>
            <person name="Ma J."/>
        </authorList>
    </citation>
    <scope>NUCLEOTIDE SEQUENCE [LARGE SCALE GENOMIC DNA]</scope>
    <source>
        <strain evidence="3">JCM 17441</strain>
    </source>
</reference>
<name>A0ABP8DUG6_9ACTN</name>
<dbReference type="EMBL" id="BAABAT010000070">
    <property type="protein sequence ID" value="GAA4263497.1"/>
    <property type="molecule type" value="Genomic_DNA"/>
</dbReference>
<accession>A0ABP8DUG6</accession>
<dbReference type="Pfam" id="PF12770">
    <property type="entry name" value="CHAT"/>
    <property type="match status" value="1"/>
</dbReference>
<protein>
    <recommendedName>
        <fullName evidence="1">CHAT domain-containing protein</fullName>
    </recommendedName>
</protein>
<comment type="caution">
    <text evidence="2">The sequence shown here is derived from an EMBL/GenBank/DDBJ whole genome shotgun (WGS) entry which is preliminary data.</text>
</comment>
<dbReference type="Proteomes" id="UP001500620">
    <property type="component" value="Unassembled WGS sequence"/>
</dbReference>